<keyword evidence="4 8" id="KW-0808">Transferase</keyword>
<dbReference type="EMBL" id="JAKUDN010000001">
    <property type="protein sequence ID" value="MCP8351955.1"/>
    <property type="molecule type" value="Genomic_DNA"/>
</dbReference>
<keyword evidence="12" id="KW-1185">Reference proteome</keyword>
<keyword evidence="8" id="KW-0479">Metal-binding</keyword>
<evidence type="ECO:0000256" key="10">
    <source>
        <dbReference type="RuleBase" id="RU004165"/>
    </source>
</evidence>
<comment type="caution">
    <text evidence="11">The sequence shown here is derived from an EMBL/GenBank/DDBJ whole genome shotgun (WGS) entry which is preliminary data.</text>
</comment>
<dbReference type="InterPro" id="IPR001267">
    <property type="entry name" value="Thymidine_kinase"/>
</dbReference>
<keyword evidence="5 8" id="KW-0547">Nucleotide-binding</keyword>
<comment type="subcellular location">
    <subcellularLocation>
        <location evidence="8">Cytoplasm</location>
    </subcellularLocation>
</comment>
<evidence type="ECO:0000256" key="1">
    <source>
        <dbReference type="ARBA" id="ARBA00007587"/>
    </source>
</evidence>
<feature type="binding site" evidence="8">
    <location>
        <position position="185"/>
    </location>
    <ligand>
        <name>Zn(2+)</name>
        <dbReference type="ChEBI" id="CHEBI:29105"/>
    </ligand>
</feature>
<evidence type="ECO:0000256" key="5">
    <source>
        <dbReference type="ARBA" id="ARBA00022741"/>
    </source>
</evidence>
<evidence type="ECO:0000256" key="4">
    <source>
        <dbReference type="ARBA" id="ARBA00022679"/>
    </source>
</evidence>
<organism evidence="11 12">
    <name type="scientific">Candidatus Synchoanobacter obligatus</name>
    <dbReference type="NCBI Taxonomy" id="2919597"/>
    <lineage>
        <taxon>Bacteria</taxon>
        <taxon>Pseudomonadati</taxon>
        <taxon>Pseudomonadota</taxon>
        <taxon>Gammaproteobacteria</taxon>
        <taxon>Candidatus Comchoanobacterales</taxon>
        <taxon>Candidatus Comchoanobacteraceae</taxon>
        <taxon>Candidatus Synchoanobacter</taxon>
    </lineage>
</organism>
<evidence type="ECO:0000313" key="12">
    <source>
        <dbReference type="Proteomes" id="UP001320768"/>
    </source>
</evidence>
<dbReference type="Proteomes" id="UP001320768">
    <property type="component" value="Unassembled WGS sequence"/>
</dbReference>
<feature type="binding site" evidence="8">
    <location>
        <position position="147"/>
    </location>
    <ligand>
        <name>Zn(2+)</name>
        <dbReference type="ChEBI" id="CHEBI:29105"/>
    </ligand>
</feature>
<dbReference type="HAMAP" id="MF_00124">
    <property type="entry name" value="Thymidine_kinase"/>
    <property type="match status" value="1"/>
</dbReference>
<evidence type="ECO:0000256" key="8">
    <source>
        <dbReference type="HAMAP-Rule" id="MF_00124"/>
    </source>
</evidence>
<dbReference type="Pfam" id="PF00265">
    <property type="entry name" value="TK"/>
    <property type="match status" value="1"/>
</dbReference>
<proteinExistence type="inferred from homology"/>
<name>A0ABT1L454_9GAMM</name>
<evidence type="ECO:0000256" key="3">
    <source>
        <dbReference type="ARBA" id="ARBA00022634"/>
    </source>
</evidence>
<dbReference type="GO" id="GO:0004797">
    <property type="term" value="F:thymidine kinase activity"/>
    <property type="evidence" value="ECO:0007669"/>
    <property type="project" value="UniProtKB-EC"/>
</dbReference>
<evidence type="ECO:0000256" key="9">
    <source>
        <dbReference type="RuleBase" id="RU000544"/>
    </source>
</evidence>
<feature type="binding site" evidence="8">
    <location>
        <begin position="9"/>
        <end position="16"/>
    </location>
    <ligand>
        <name>ATP</name>
        <dbReference type="ChEBI" id="CHEBI:30616"/>
    </ligand>
</feature>
<dbReference type="InterPro" id="IPR020633">
    <property type="entry name" value="Thymidine_kinase_CS"/>
</dbReference>
<evidence type="ECO:0000313" key="11">
    <source>
        <dbReference type="EMBL" id="MCP8351955.1"/>
    </source>
</evidence>
<evidence type="ECO:0000256" key="2">
    <source>
        <dbReference type="ARBA" id="ARBA00012118"/>
    </source>
</evidence>
<dbReference type="PANTHER" id="PTHR11441">
    <property type="entry name" value="THYMIDINE KINASE"/>
    <property type="match status" value="1"/>
</dbReference>
<dbReference type="NCBIfam" id="NF003300">
    <property type="entry name" value="PRK04296.1-5"/>
    <property type="match status" value="1"/>
</dbReference>
<dbReference type="SUPFAM" id="SSF52540">
    <property type="entry name" value="P-loop containing nucleoside triphosphate hydrolases"/>
    <property type="match status" value="1"/>
</dbReference>
<feature type="active site" description="Proton acceptor" evidence="8">
    <location>
        <position position="88"/>
    </location>
</feature>
<sequence length="203" mass="22939">MAKLYFYYSAMNAGKSTVLLQSAHNYRERGMRVAILTSALDDRDKTGFVSSRIGLKSEADLYDQSTGLFAYAKHKIQDEKISCILVDEAQFLTFVQVKEISRVVDQFKIPVLAYGLRTDFKGNLFPGSQYLLAWAEELIEIKTICRCGRKATMNARMNSSGSMVMTGEQVEIGGNERYESMCRRCFMVEASQIESIQMELVDA</sequence>
<feature type="binding site" evidence="8">
    <location>
        <position position="182"/>
    </location>
    <ligand>
        <name>Zn(2+)</name>
        <dbReference type="ChEBI" id="CHEBI:29105"/>
    </ligand>
</feature>
<dbReference type="PANTHER" id="PTHR11441:SF0">
    <property type="entry name" value="THYMIDINE KINASE, CYTOSOLIC"/>
    <property type="match status" value="1"/>
</dbReference>
<evidence type="ECO:0000256" key="6">
    <source>
        <dbReference type="ARBA" id="ARBA00022777"/>
    </source>
</evidence>
<dbReference type="PIRSF" id="PIRSF035805">
    <property type="entry name" value="TK_cell"/>
    <property type="match status" value="1"/>
</dbReference>
<protein>
    <recommendedName>
        <fullName evidence="2 8">Thymidine kinase</fullName>
        <ecNumber evidence="2 8">2.7.1.21</ecNumber>
    </recommendedName>
</protein>
<dbReference type="Gene3D" id="3.40.50.300">
    <property type="entry name" value="P-loop containing nucleotide triphosphate hydrolases"/>
    <property type="match status" value="1"/>
</dbReference>
<reference evidence="11 12" key="1">
    <citation type="journal article" date="2022" name="Nat. Microbiol.">
        <title>The microbiome of a bacterivorous marine choanoflagellate contains a resource-demanding obligate bacterial associate.</title>
        <authorList>
            <person name="Needham D.M."/>
            <person name="Poirier C."/>
            <person name="Bachy C."/>
            <person name="George E.E."/>
            <person name="Wilken S."/>
            <person name="Yung C.C.M."/>
            <person name="Limardo A.J."/>
            <person name="Morando M."/>
            <person name="Sudek L."/>
            <person name="Malmstrom R.R."/>
            <person name="Keeling P.J."/>
            <person name="Santoro A.E."/>
            <person name="Worden A.Z."/>
        </authorList>
    </citation>
    <scope>NUCLEOTIDE SEQUENCE [LARGE SCALE GENOMIC DNA]</scope>
    <source>
        <strain evidence="11 12">Comchoano-2</strain>
    </source>
</reference>
<keyword evidence="8" id="KW-0862">Zinc</keyword>
<dbReference type="SUPFAM" id="SSF57716">
    <property type="entry name" value="Glucocorticoid receptor-like (DNA-binding domain)"/>
    <property type="match status" value="1"/>
</dbReference>
<comment type="subunit">
    <text evidence="8">Homotetramer.</text>
</comment>
<gene>
    <name evidence="8" type="primary">tdk</name>
    <name evidence="11" type="ORF">MKS91_01425</name>
</gene>
<feature type="binding site" evidence="8">
    <location>
        <begin position="87"/>
        <end position="90"/>
    </location>
    <ligand>
        <name>ATP</name>
        <dbReference type="ChEBI" id="CHEBI:30616"/>
    </ligand>
</feature>
<dbReference type="InterPro" id="IPR027417">
    <property type="entry name" value="P-loop_NTPase"/>
</dbReference>
<comment type="similarity">
    <text evidence="1 8 10">Belongs to the thymidine kinase family.</text>
</comment>
<keyword evidence="7 8" id="KW-0067">ATP-binding</keyword>
<dbReference type="RefSeq" id="WP_258569063.1">
    <property type="nucleotide sequence ID" value="NZ_JAKUDN010000001.1"/>
</dbReference>
<feature type="binding site" evidence="8">
    <location>
        <position position="145"/>
    </location>
    <ligand>
        <name>Zn(2+)</name>
        <dbReference type="ChEBI" id="CHEBI:29105"/>
    </ligand>
</feature>
<evidence type="ECO:0000256" key="7">
    <source>
        <dbReference type="ARBA" id="ARBA00022840"/>
    </source>
</evidence>
<dbReference type="PROSITE" id="PS00603">
    <property type="entry name" value="TK_CELLULAR_TYPE"/>
    <property type="match status" value="1"/>
</dbReference>
<dbReference type="EC" id="2.7.1.21" evidence="2 8"/>
<keyword evidence="6 8" id="KW-0418">Kinase</keyword>
<accession>A0ABT1L454</accession>
<keyword evidence="8" id="KW-0963">Cytoplasm</keyword>
<keyword evidence="3 8" id="KW-0237">DNA synthesis</keyword>
<comment type="catalytic activity">
    <reaction evidence="8 9">
        <text>thymidine + ATP = dTMP + ADP + H(+)</text>
        <dbReference type="Rhea" id="RHEA:19129"/>
        <dbReference type="ChEBI" id="CHEBI:15378"/>
        <dbReference type="ChEBI" id="CHEBI:17748"/>
        <dbReference type="ChEBI" id="CHEBI:30616"/>
        <dbReference type="ChEBI" id="CHEBI:63528"/>
        <dbReference type="ChEBI" id="CHEBI:456216"/>
        <dbReference type="EC" id="2.7.1.21"/>
    </reaction>
</comment>
<dbReference type="Gene3D" id="3.30.60.20">
    <property type="match status" value="1"/>
</dbReference>